<dbReference type="NCBIfam" id="TIGR03021">
    <property type="entry name" value="pilP_fam"/>
    <property type="match status" value="1"/>
</dbReference>
<keyword evidence="2" id="KW-1133">Transmembrane helix</keyword>
<dbReference type="EMBL" id="DXAN01000026">
    <property type="protein sequence ID" value="HJA09196.1"/>
    <property type="molecule type" value="Genomic_DNA"/>
</dbReference>
<reference evidence="3" key="1">
    <citation type="journal article" date="2021" name="PeerJ">
        <title>Extensive microbial diversity within the chicken gut microbiome revealed by metagenomics and culture.</title>
        <authorList>
            <person name="Gilroy R."/>
            <person name="Ravi A."/>
            <person name="Getino M."/>
            <person name="Pursley I."/>
            <person name="Horton D.L."/>
            <person name="Alikhan N.F."/>
            <person name="Baker D."/>
            <person name="Gharbi K."/>
            <person name="Hall N."/>
            <person name="Watson M."/>
            <person name="Adriaenssens E.M."/>
            <person name="Foster-Nyarko E."/>
            <person name="Jarju S."/>
            <person name="Secka A."/>
            <person name="Antonio M."/>
            <person name="Oren A."/>
            <person name="Chaudhuri R.R."/>
            <person name="La Ragione R."/>
            <person name="Hildebrand F."/>
            <person name="Pallen M.J."/>
        </authorList>
    </citation>
    <scope>NUCLEOTIDE SEQUENCE</scope>
    <source>
        <strain evidence="3">CHK186-16707</strain>
    </source>
</reference>
<evidence type="ECO:0000313" key="3">
    <source>
        <dbReference type="EMBL" id="HJA09196.1"/>
    </source>
</evidence>
<feature type="transmembrane region" description="Helical" evidence="2">
    <location>
        <begin position="12"/>
        <end position="31"/>
    </location>
</feature>
<keyword evidence="2" id="KW-0472">Membrane</keyword>
<proteinExistence type="predicted"/>
<name>A0A9D2KLY1_9BACT</name>
<evidence type="ECO:0000313" key="4">
    <source>
        <dbReference type="Proteomes" id="UP000824225"/>
    </source>
</evidence>
<feature type="compositionally biased region" description="Pro residues" evidence="1">
    <location>
        <begin position="50"/>
        <end position="61"/>
    </location>
</feature>
<evidence type="ECO:0000256" key="2">
    <source>
        <dbReference type="SAM" id="Phobius"/>
    </source>
</evidence>
<keyword evidence="2" id="KW-0812">Transmembrane</keyword>
<sequence>MQLQNKKKWLPWLLAAVMAPFAVGVWLVPYFHSRPGPGMSAAVRPVAPPARPAALPAPSPQKPATSNADAPTERQPLPLPNVPVAGNLGTITDLRAQLQEKQIRQALSEIDAKLAGAVPSSPGVAVLTPDDLARMVAPEHSERETSAVVPSPSRPTVVSIQGVDGKLSATLRSGGKLVTVRAGQKVAGGTVTAVSRDRVTMRNSRGVEPLTFE</sequence>
<accession>A0A9D2KLY1</accession>
<organism evidence="3 4">
    <name type="scientific">Candidatus Mailhella merdigallinarum</name>
    <dbReference type="NCBI Taxonomy" id="2838658"/>
    <lineage>
        <taxon>Bacteria</taxon>
        <taxon>Pseudomonadati</taxon>
        <taxon>Thermodesulfobacteriota</taxon>
        <taxon>Desulfovibrionia</taxon>
        <taxon>Desulfovibrionales</taxon>
        <taxon>Desulfovibrionaceae</taxon>
        <taxon>Mailhella</taxon>
    </lineage>
</organism>
<protein>
    <submittedName>
        <fullName evidence="3">Type IV pilus biogenesis protein PilP</fullName>
    </submittedName>
</protein>
<feature type="region of interest" description="Disordered" evidence="1">
    <location>
        <begin position="50"/>
        <end position="82"/>
    </location>
</feature>
<dbReference type="InterPro" id="IPR022753">
    <property type="entry name" value="T4SS_pilus_biogen_PilP"/>
</dbReference>
<gene>
    <name evidence="3" type="primary">pilP</name>
    <name evidence="3" type="ORF">H9962_08425</name>
</gene>
<comment type="caution">
    <text evidence="3">The sequence shown here is derived from an EMBL/GenBank/DDBJ whole genome shotgun (WGS) entry which is preliminary data.</text>
</comment>
<reference evidence="3" key="2">
    <citation type="submission" date="2021-04" db="EMBL/GenBank/DDBJ databases">
        <authorList>
            <person name="Gilroy R."/>
        </authorList>
    </citation>
    <scope>NUCLEOTIDE SEQUENCE</scope>
    <source>
        <strain evidence="3">CHK186-16707</strain>
    </source>
</reference>
<dbReference type="Proteomes" id="UP000824225">
    <property type="component" value="Unassembled WGS sequence"/>
</dbReference>
<dbReference type="AlphaFoldDB" id="A0A9D2KLY1"/>
<evidence type="ECO:0000256" key="1">
    <source>
        <dbReference type="SAM" id="MobiDB-lite"/>
    </source>
</evidence>